<dbReference type="InterPro" id="IPR027417">
    <property type="entry name" value="P-loop_NTPase"/>
</dbReference>
<dbReference type="AlphaFoldDB" id="A0A174QX53"/>
<feature type="domain" description="AAA" evidence="1">
    <location>
        <begin position="81"/>
        <end position="180"/>
    </location>
</feature>
<sequence>MSVFSENKFENEVRNESENECIMLPEEVKGKGYFALTGSKLKAYVEKWLDGIDEERDFVEEILDYCKRSRKTVYRRAAYRNAVYGITGLPSTGKTTGLLQAIRKLAAYEKCVYISFDRKTDGDLDTLQQLLDRLNDDHKYVFIDEITCMKDFTNRIGILMDQYTSRGKRVVMSGTDSYAFLKVDRCWHIGCFRSISFMSYEEARRTTRMDFSSYLMSGGLYGTEKYKGTKGLWNYIKDSIVDNLAFSVRRNPIECSFADMSETELCQAVFLTMCIIVCSWEEDLQLDGLLDTIFTGERSTRRSKIIGNLGQELGITFKRVERQVIEDILRMLEDMKVVVVILNLHRDSYGAKYMITVPFLVNQIAWLIANHVVKTGEKRKEESVRQINEIALKSVVISHTAYHLWHKTCYYYRDDKTEVDLVLLDQEDLRLEELQASLVDINITNHADTAYEKGQRMKEVNPYFFEELVYGIDERIILYLGPTNKKKGLTNVMDFLESYQQRNIKTEKYLDEMEKMLMDEQKQ</sequence>
<proteinExistence type="predicted"/>
<dbReference type="PANTHER" id="PTHR33295">
    <property type="entry name" value="ATPASE"/>
    <property type="match status" value="1"/>
</dbReference>
<dbReference type="EMBL" id="CZAL01000016">
    <property type="protein sequence ID" value="CUP76346.1"/>
    <property type="molecule type" value="Genomic_DNA"/>
</dbReference>
<evidence type="ECO:0000313" key="3">
    <source>
        <dbReference type="Proteomes" id="UP000095709"/>
    </source>
</evidence>
<organism evidence="2 3">
    <name type="scientific">Fusicatenibacter saccharivorans</name>
    <dbReference type="NCBI Taxonomy" id="1150298"/>
    <lineage>
        <taxon>Bacteria</taxon>
        <taxon>Bacillati</taxon>
        <taxon>Bacillota</taxon>
        <taxon>Clostridia</taxon>
        <taxon>Lachnospirales</taxon>
        <taxon>Lachnospiraceae</taxon>
        <taxon>Fusicatenibacter</taxon>
    </lineage>
</organism>
<gene>
    <name evidence="2" type="ORF">ERS852498_02761</name>
</gene>
<reference evidence="2 3" key="1">
    <citation type="submission" date="2015-09" db="EMBL/GenBank/DDBJ databases">
        <authorList>
            <consortium name="Pathogen Informatics"/>
        </authorList>
    </citation>
    <scope>NUCLEOTIDE SEQUENCE [LARGE SCALE GENOMIC DNA]</scope>
    <source>
        <strain evidence="2 3">2789STDY5834885</strain>
    </source>
</reference>
<evidence type="ECO:0000313" key="2">
    <source>
        <dbReference type="EMBL" id="CUP76346.1"/>
    </source>
</evidence>
<dbReference type="Pfam" id="PF13173">
    <property type="entry name" value="AAA_14"/>
    <property type="match status" value="1"/>
</dbReference>
<dbReference type="Proteomes" id="UP000095709">
    <property type="component" value="Unassembled WGS sequence"/>
</dbReference>
<evidence type="ECO:0000259" key="1">
    <source>
        <dbReference type="Pfam" id="PF13173"/>
    </source>
</evidence>
<dbReference type="InterPro" id="IPR041682">
    <property type="entry name" value="AAA_14"/>
</dbReference>
<name>A0A174QX53_9FIRM</name>
<dbReference type="PANTHER" id="PTHR33295:SF18">
    <property type="entry name" value="AAA+ ATPASE DOMAIN-CONTAINING PROTEIN"/>
    <property type="match status" value="1"/>
</dbReference>
<dbReference type="SUPFAM" id="SSF52540">
    <property type="entry name" value="P-loop containing nucleoside triphosphate hydrolases"/>
    <property type="match status" value="1"/>
</dbReference>
<accession>A0A174QX53</accession>
<protein>
    <recommendedName>
        <fullName evidence="1">AAA domain-containing protein</fullName>
    </recommendedName>
</protein>